<reference evidence="1" key="1">
    <citation type="journal article" date="2018" name="Front. Microbiol.">
        <title>Beyond the Limits: tRNA Array Units in Mycobacterium Genomes.</title>
        <authorList>
            <person name="Morgado S.M."/>
            <person name="Vicente A.C."/>
        </authorList>
    </citation>
    <scope>NUCLEOTIDE SEQUENCE</scope>
    <source>
        <strain evidence="1">CBMA 213</strain>
        <plasmid evidence="1">pCBMA213_1</plasmid>
    </source>
</reference>
<gene>
    <name evidence="1" type="ORF">B5P44_p00102</name>
</gene>
<accession>A0A343VR73</accession>
<keyword evidence="1" id="KW-0614">Plasmid</keyword>
<geneLocation type="plasmid" evidence="1">
    <name>pCBMA213_1</name>
</geneLocation>
<proteinExistence type="predicted"/>
<evidence type="ECO:0000313" key="1">
    <source>
        <dbReference type="EMBL" id="AVN58397.1"/>
    </source>
</evidence>
<dbReference type="EMBL" id="MF600313">
    <property type="protein sequence ID" value="AVN58397.1"/>
    <property type="molecule type" value="Genomic_DNA"/>
</dbReference>
<dbReference type="AlphaFoldDB" id="A0A343VR73"/>
<dbReference type="RefSeq" id="WP_172692657.1">
    <property type="nucleotide sequence ID" value="NZ_MF600313.1"/>
</dbReference>
<sequence>MRGMGIDATGTIVHDNETGRDIGMCQAHLEQWQRDYPEQFGPRLVIIGPLFADTSEWTCPVCQP</sequence>
<organism evidence="1">
    <name type="scientific">Mycolicibacterium sp. CBMA 213</name>
    <dbReference type="NCBI Taxonomy" id="1968788"/>
    <lineage>
        <taxon>Bacteria</taxon>
        <taxon>Bacillati</taxon>
        <taxon>Actinomycetota</taxon>
        <taxon>Actinomycetes</taxon>
        <taxon>Mycobacteriales</taxon>
        <taxon>Mycobacteriaceae</taxon>
        <taxon>Mycolicibacterium</taxon>
    </lineage>
</organism>
<name>A0A343VR73_9MYCO</name>
<protein>
    <submittedName>
        <fullName evidence="1">Uncharacterized protein</fullName>
    </submittedName>
</protein>